<name>A0A9P6HLC9_9AGAM</name>
<dbReference type="EMBL" id="WIUZ02000003">
    <property type="protein sequence ID" value="KAF9789847.1"/>
    <property type="molecule type" value="Genomic_DNA"/>
</dbReference>
<proteinExistence type="predicted"/>
<evidence type="ECO:0000256" key="1">
    <source>
        <dbReference type="SAM" id="MobiDB-lite"/>
    </source>
</evidence>
<dbReference type="Proteomes" id="UP000736335">
    <property type="component" value="Unassembled WGS sequence"/>
</dbReference>
<gene>
    <name evidence="2" type="ORF">BJ322DRAFT_1217013</name>
</gene>
<accession>A0A9P6HLC9</accession>
<organism evidence="2 3">
    <name type="scientific">Thelephora terrestris</name>
    <dbReference type="NCBI Taxonomy" id="56493"/>
    <lineage>
        <taxon>Eukaryota</taxon>
        <taxon>Fungi</taxon>
        <taxon>Dikarya</taxon>
        <taxon>Basidiomycota</taxon>
        <taxon>Agaricomycotina</taxon>
        <taxon>Agaricomycetes</taxon>
        <taxon>Thelephorales</taxon>
        <taxon>Thelephoraceae</taxon>
        <taxon>Thelephora</taxon>
    </lineage>
</organism>
<reference evidence="2" key="2">
    <citation type="submission" date="2020-11" db="EMBL/GenBank/DDBJ databases">
        <authorList>
            <consortium name="DOE Joint Genome Institute"/>
            <person name="Kuo A."/>
            <person name="Miyauchi S."/>
            <person name="Kiss E."/>
            <person name="Drula E."/>
            <person name="Kohler A."/>
            <person name="Sanchez-Garcia M."/>
            <person name="Andreopoulos B."/>
            <person name="Barry K.W."/>
            <person name="Bonito G."/>
            <person name="Buee M."/>
            <person name="Carver A."/>
            <person name="Chen C."/>
            <person name="Cichocki N."/>
            <person name="Clum A."/>
            <person name="Culley D."/>
            <person name="Crous P.W."/>
            <person name="Fauchery L."/>
            <person name="Girlanda M."/>
            <person name="Hayes R."/>
            <person name="Keri Z."/>
            <person name="Labutti K."/>
            <person name="Lipzen A."/>
            <person name="Lombard V."/>
            <person name="Magnuson J."/>
            <person name="Maillard F."/>
            <person name="Morin E."/>
            <person name="Murat C."/>
            <person name="Nolan M."/>
            <person name="Ohm R."/>
            <person name="Pangilinan J."/>
            <person name="Pereira M."/>
            <person name="Perotto S."/>
            <person name="Peter M."/>
            <person name="Riley R."/>
            <person name="Sitrit Y."/>
            <person name="Stielow B."/>
            <person name="Szollosi G."/>
            <person name="Zifcakova L."/>
            <person name="Stursova M."/>
            <person name="Spatafora J.W."/>
            <person name="Tedersoo L."/>
            <person name="Vaario L.-M."/>
            <person name="Yamada A."/>
            <person name="Yan M."/>
            <person name="Wang P."/>
            <person name="Xu J."/>
            <person name="Bruns T."/>
            <person name="Baldrian P."/>
            <person name="Vilgalys R."/>
            <person name="Henrissat B."/>
            <person name="Grigoriev I.V."/>
            <person name="Hibbett D."/>
            <person name="Nagy L.G."/>
            <person name="Martin F.M."/>
        </authorList>
    </citation>
    <scope>NUCLEOTIDE SEQUENCE</scope>
    <source>
        <strain evidence="2">UH-Tt-Lm1</strain>
    </source>
</reference>
<keyword evidence="3" id="KW-1185">Reference proteome</keyword>
<dbReference type="AlphaFoldDB" id="A0A9P6HLC9"/>
<evidence type="ECO:0000313" key="3">
    <source>
        <dbReference type="Proteomes" id="UP000736335"/>
    </source>
</evidence>
<sequence length="206" mass="22439">MNAGYWDAASTMRQTVYKNSDVATSNRATSPFRLTGAAISIWYTTSYGTFQRARERSESAPPDTNPKSDRQPHRVSCSKSPTDSVAKIRTPSITASSAGPGYVGSENGRYLGKPRSSAASSALSQFRALTKPGSQSEIGPPKRGQRNSMFPSPIDDTSHGEKQAWGWNRKNMEPLSQDPLTSLLSIDRGLERSSRGRAWIHNTSVA</sequence>
<protein>
    <submittedName>
        <fullName evidence="2">Uncharacterized protein</fullName>
    </submittedName>
</protein>
<comment type="caution">
    <text evidence="2">The sequence shown here is derived from an EMBL/GenBank/DDBJ whole genome shotgun (WGS) entry which is preliminary data.</text>
</comment>
<feature type="region of interest" description="Disordered" evidence="1">
    <location>
        <begin position="52"/>
        <end position="177"/>
    </location>
</feature>
<evidence type="ECO:0000313" key="2">
    <source>
        <dbReference type="EMBL" id="KAF9789847.1"/>
    </source>
</evidence>
<reference evidence="2" key="1">
    <citation type="journal article" date="2020" name="Nat. Commun.">
        <title>Large-scale genome sequencing of mycorrhizal fungi provides insights into the early evolution of symbiotic traits.</title>
        <authorList>
            <person name="Miyauchi S."/>
            <person name="Kiss E."/>
            <person name="Kuo A."/>
            <person name="Drula E."/>
            <person name="Kohler A."/>
            <person name="Sanchez-Garcia M."/>
            <person name="Morin E."/>
            <person name="Andreopoulos B."/>
            <person name="Barry K.W."/>
            <person name="Bonito G."/>
            <person name="Buee M."/>
            <person name="Carver A."/>
            <person name="Chen C."/>
            <person name="Cichocki N."/>
            <person name="Clum A."/>
            <person name="Culley D."/>
            <person name="Crous P.W."/>
            <person name="Fauchery L."/>
            <person name="Girlanda M."/>
            <person name="Hayes R.D."/>
            <person name="Keri Z."/>
            <person name="LaButti K."/>
            <person name="Lipzen A."/>
            <person name="Lombard V."/>
            <person name="Magnuson J."/>
            <person name="Maillard F."/>
            <person name="Murat C."/>
            <person name="Nolan M."/>
            <person name="Ohm R.A."/>
            <person name="Pangilinan J."/>
            <person name="Pereira M.F."/>
            <person name="Perotto S."/>
            <person name="Peter M."/>
            <person name="Pfister S."/>
            <person name="Riley R."/>
            <person name="Sitrit Y."/>
            <person name="Stielow J.B."/>
            <person name="Szollosi G."/>
            <person name="Zifcakova L."/>
            <person name="Stursova M."/>
            <person name="Spatafora J.W."/>
            <person name="Tedersoo L."/>
            <person name="Vaario L.M."/>
            <person name="Yamada A."/>
            <person name="Yan M."/>
            <person name="Wang P."/>
            <person name="Xu J."/>
            <person name="Bruns T."/>
            <person name="Baldrian P."/>
            <person name="Vilgalys R."/>
            <person name="Dunand C."/>
            <person name="Henrissat B."/>
            <person name="Grigoriev I.V."/>
            <person name="Hibbett D."/>
            <person name="Nagy L.G."/>
            <person name="Martin F.M."/>
        </authorList>
    </citation>
    <scope>NUCLEOTIDE SEQUENCE</scope>
    <source>
        <strain evidence="2">UH-Tt-Lm1</strain>
    </source>
</reference>